<dbReference type="InterPro" id="IPR036880">
    <property type="entry name" value="Kunitz_BPTI_sf"/>
</dbReference>
<evidence type="ECO:0000259" key="4">
    <source>
        <dbReference type="PROSITE" id="PS50279"/>
    </source>
</evidence>
<accession>A0A150QGN2</accession>
<dbReference type="InterPro" id="IPR050098">
    <property type="entry name" value="TFPI/VKTCI-like"/>
</dbReference>
<dbReference type="PROSITE" id="PS00280">
    <property type="entry name" value="BPTI_KUNITZ_1"/>
    <property type="match status" value="1"/>
</dbReference>
<feature type="signal peptide" evidence="3">
    <location>
        <begin position="1"/>
        <end position="18"/>
    </location>
</feature>
<dbReference type="OrthoDB" id="5510154at2"/>
<evidence type="ECO:0000256" key="2">
    <source>
        <dbReference type="SAM" id="MobiDB-lite"/>
    </source>
</evidence>
<dbReference type="PROSITE" id="PS51257">
    <property type="entry name" value="PROKAR_LIPOPROTEIN"/>
    <property type="match status" value="1"/>
</dbReference>
<dbReference type="PANTHER" id="PTHR10083">
    <property type="entry name" value="KUNITZ-TYPE PROTEASE INHIBITOR-RELATED"/>
    <property type="match status" value="1"/>
</dbReference>
<gene>
    <name evidence="5" type="ORF">BE15_29795</name>
</gene>
<dbReference type="EMBL" id="JEMA01000701">
    <property type="protein sequence ID" value="KYF66886.1"/>
    <property type="molecule type" value="Genomic_DNA"/>
</dbReference>
<dbReference type="SMART" id="SM00131">
    <property type="entry name" value="KU"/>
    <property type="match status" value="1"/>
</dbReference>
<dbReference type="SUPFAM" id="SSF57362">
    <property type="entry name" value="BPTI-like"/>
    <property type="match status" value="1"/>
</dbReference>
<dbReference type="Proteomes" id="UP000075260">
    <property type="component" value="Unassembled WGS sequence"/>
</dbReference>
<feature type="domain" description="BPTI/Kunitz inhibitor" evidence="4">
    <location>
        <begin position="78"/>
        <end position="128"/>
    </location>
</feature>
<sequence>MHRRLSLGLGLLTSLLLAVGCGEVENNGGPGGGGPGGGGSVTGSGGGAVTGSGGGAVTGSGGGSVASSGAGGELPARCALPQDVGPCDAAIPRYWHDPSTGVCVPFTWGGCDGNENRFESLAACQEACQGGAPDMDTCASAGDCVLASPRCCASCDPVDASAFVAIHREASADYSVATGCGDVACAPCPPATEAERTSQYFTAACESGRCVVLDVRESPLTECTQDADCALRDGVGCCEGCDGTGIVALNQSADLASIVCPEGFGACPPCAPVYPAGMTAKCSEGRCQPSMP</sequence>
<name>A0A150QGN2_SORCE</name>
<feature type="region of interest" description="Disordered" evidence="2">
    <location>
        <begin position="28"/>
        <end position="68"/>
    </location>
</feature>
<proteinExistence type="predicted"/>
<dbReference type="GO" id="GO:0004867">
    <property type="term" value="F:serine-type endopeptidase inhibitor activity"/>
    <property type="evidence" value="ECO:0007669"/>
    <property type="project" value="InterPro"/>
</dbReference>
<dbReference type="Pfam" id="PF00014">
    <property type="entry name" value="Kunitz_BPTI"/>
    <property type="match status" value="1"/>
</dbReference>
<reference evidence="5 6" key="1">
    <citation type="submission" date="2014-02" db="EMBL/GenBank/DDBJ databases">
        <title>The small core and large imbalanced accessory genome model reveals a collaborative survival strategy of Sorangium cellulosum strains in nature.</title>
        <authorList>
            <person name="Han K."/>
            <person name="Peng R."/>
            <person name="Blom J."/>
            <person name="Li Y.-Z."/>
        </authorList>
    </citation>
    <scope>NUCLEOTIDE SEQUENCE [LARGE SCALE GENOMIC DNA]</scope>
    <source>
        <strain evidence="5 6">So0008-312</strain>
    </source>
</reference>
<dbReference type="InterPro" id="IPR020901">
    <property type="entry name" value="Prtase_inh_Kunz-CS"/>
</dbReference>
<keyword evidence="3" id="KW-0732">Signal</keyword>
<dbReference type="PRINTS" id="PR00759">
    <property type="entry name" value="BASICPTASE"/>
</dbReference>
<feature type="chain" id="PRO_5007566959" description="BPTI/Kunitz inhibitor domain-containing protein" evidence="3">
    <location>
        <begin position="19"/>
        <end position="292"/>
    </location>
</feature>
<protein>
    <recommendedName>
        <fullName evidence="4">BPTI/Kunitz inhibitor domain-containing protein</fullName>
    </recommendedName>
</protein>
<dbReference type="PANTHER" id="PTHR10083:SF374">
    <property type="entry name" value="BPTI_KUNITZ INHIBITOR DOMAIN-CONTAINING PROTEIN"/>
    <property type="match status" value="1"/>
</dbReference>
<dbReference type="GO" id="GO:0005615">
    <property type="term" value="C:extracellular space"/>
    <property type="evidence" value="ECO:0007669"/>
    <property type="project" value="TreeGrafter"/>
</dbReference>
<evidence type="ECO:0000313" key="5">
    <source>
        <dbReference type="EMBL" id="KYF66886.1"/>
    </source>
</evidence>
<organism evidence="5 6">
    <name type="scientific">Sorangium cellulosum</name>
    <name type="common">Polyangium cellulosum</name>
    <dbReference type="NCBI Taxonomy" id="56"/>
    <lineage>
        <taxon>Bacteria</taxon>
        <taxon>Pseudomonadati</taxon>
        <taxon>Myxococcota</taxon>
        <taxon>Polyangia</taxon>
        <taxon>Polyangiales</taxon>
        <taxon>Polyangiaceae</taxon>
        <taxon>Sorangium</taxon>
    </lineage>
</organism>
<evidence type="ECO:0000313" key="6">
    <source>
        <dbReference type="Proteomes" id="UP000075260"/>
    </source>
</evidence>
<dbReference type="AlphaFoldDB" id="A0A150QGN2"/>
<comment type="caution">
    <text evidence="5">The sequence shown here is derived from an EMBL/GenBank/DDBJ whole genome shotgun (WGS) entry which is preliminary data.</text>
</comment>
<evidence type="ECO:0000256" key="3">
    <source>
        <dbReference type="SAM" id="SignalP"/>
    </source>
</evidence>
<dbReference type="CDD" id="cd00109">
    <property type="entry name" value="Kunitz-type"/>
    <property type="match status" value="1"/>
</dbReference>
<dbReference type="PROSITE" id="PS50279">
    <property type="entry name" value="BPTI_KUNITZ_2"/>
    <property type="match status" value="1"/>
</dbReference>
<dbReference type="InterPro" id="IPR002223">
    <property type="entry name" value="Kunitz_BPTI"/>
</dbReference>
<evidence type="ECO:0000256" key="1">
    <source>
        <dbReference type="ARBA" id="ARBA00023157"/>
    </source>
</evidence>
<dbReference type="Gene3D" id="4.10.410.10">
    <property type="entry name" value="Pancreatic trypsin inhibitor Kunitz domain"/>
    <property type="match status" value="1"/>
</dbReference>
<keyword evidence="1" id="KW-1015">Disulfide bond</keyword>